<protein>
    <submittedName>
        <fullName evidence="7">Translation initiation factor eIF-2B</fullName>
    </submittedName>
</protein>
<reference evidence="7" key="1">
    <citation type="submission" date="2022-05" db="EMBL/GenBank/DDBJ databases">
        <title>The Musa troglodytarum L. genome provides insights into the mechanism of non-climacteric behaviour and enrichment of carotenoids.</title>
        <authorList>
            <person name="Wang J."/>
        </authorList>
    </citation>
    <scope>NUCLEOTIDE SEQUENCE</scope>
    <source>
        <tissue evidence="7">Leaf</tissue>
    </source>
</reference>
<evidence type="ECO:0000313" key="8">
    <source>
        <dbReference type="Proteomes" id="UP001055439"/>
    </source>
</evidence>
<keyword evidence="3 7" id="KW-0396">Initiation factor</keyword>
<dbReference type="PANTHER" id="PTHR10233:SF14">
    <property type="entry name" value="TRANSLATION INITIATION FACTOR EIF-2B SUBUNIT DELTA"/>
    <property type="match status" value="1"/>
</dbReference>
<feature type="region of interest" description="Disordered" evidence="6">
    <location>
        <begin position="1"/>
        <end position="292"/>
    </location>
</feature>
<proteinExistence type="predicted"/>
<keyword evidence="2" id="KW-0963">Cytoplasm</keyword>
<sequence length="523" mass="56340">MDNRRPSRTVSDPKVRQVGFVTPGAAPPARYLSEVPTTAAASSPPSGEPAPPAISISPVMIPPPRHSPSPSAPLAVPNPARRESLQIQVGGYNPPEVLLGSPPLTSPSSRMDDTVSQFSEDPSMSPCDGRSGAAKVAPSFPGSSGEMMVMKAGTVGGGSNTPKSSWTTASVAKTRPGIQEKEREAFVGTQNDGAGASKTLKEKTTKAERRALQEAQRAAKAAAKESGAGVKLSAAPGGAVPANTKQGKVVKSPAQKKDGPQVANPSVSSEKKVVDRPPEKDRKKDIPPPRMQFDDIHRVEKAKRRALVYQFEAKNRVELFRHLPQYIHGTQFPDLETKFFQLDPMHPSVYKVGLQYLSGNISGGNARCIAMFLAFREAIRDYSTPPEKALVRDLTAKISDPDVISKVPGRKDLNHLDNWADTENLQLLNLTSHLPVCQSSCENTAGRTYGFRGLLIPIANADPAETPQRSAKALSFKQDHRLQKNSGRVLQNCCPLEKGFLSVYVSSSFDTMVHRMSDPTLAF</sequence>
<feature type="compositionally biased region" description="Low complexity" evidence="6">
    <location>
        <begin position="98"/>
        <end position="109"/>
    </location>
</feature>
<gene>
    <name evidence="7" type="ORF">MUK42_10629</name>
</gene>
<evidence type="ECO:0000256" key="6">
    <source>
        <dbReference type="SAM" id="MobiDB-lite"/>
    </source>
</evidence>
<keyword evidence="4" id="KW-0648">Protein biosynthesis</keyword>
<evidence type="ECO:0000313" key="7">
    <source>
        <dbReference type="EMBL" id="URE21885.1"/>
    </source>
</evidence>
<feature type="compositionally biased region" description="Low complexity" evidence="6">
    <location>
        <begin position="213"/>
        <end position="225"/>
    </location>
</feature>
<feature type="compositionally biased region" description="Polar residues" evidence="6">
    <location>
        <begin position="160"/>
        <end position="171"/>
    </location>
</feature>
<name>A0A9E7GVU3_9LILI</name>
<evidence type="ECO:0000256" key="3">
    <source>
        <dbReference type="ARBA" id="ARBA00022540"/>
    </source>
</evidence>
<comment type="subcellular location">
    <subcellularLocation>
        <location evidence="1">Cytoplasm</location>
        <location evidence="1">Cytosol</location>
    </subcellularLocation>
</comment>
<dbReference type="AlphaFoldDB" id="A0A9E7GVU3"/>
<dbReference type="GO" id="GO:0005829">
    <property type="term" value="C:cytosol"/>
    <property type="evidence" value="ECO:0007669"/>
    <property type="project" value="UniProtKB-SubCell"/>
</dbReference>
<dbReference type="EMBL" id="CP097509">
    <property type="protein sequence ID" value="URE21885.1"/>
    <property type="molecule type" value="Genomic_DNA"/>
</dbReference>
<comment type="subunit">
    <text evidence="5">Component of the translation initiation factor 2B (eIF2B) complex which is a heterodecamer of two sets of five different subunits: alpha, beta, gamma, delta and epsilon. Subunits alpha, beta and delta comprise a regulatory subcomplex and subunits epsilon and gamma comprise a catalytic subcomplex. Within the complex, the hexameric regulatory complex resides at the center, with the two heterodimeric catalytic subcomplexes bound on opposite sides.</text>
</comment>
<keyword evidence="8" id="KW-1185">Reference proteome</keyword>
<evidence type="ECO:0000256" key="4">
    <source>
        <dbReference type="ARBA" id="ARBA00022917"/>
    </source>
</evidence>
<dbReference type="Proteomes" id="UP001055439">
    <property type="component" value="Chromosome 7"/>
</dbReference>
<dbReference type="GO" id="GO:0003743">
    <property type="term" value="F:translation initiation factor activity"/>
    <property type="evidence" value="ECO:0007669"/>
    <property type="project" value="UniProtKB-KW"/>
</dbReference>
<evidence type="ECO:0000256" key="5">
    <source>
        <dbReference type="ARBA" id="ARBA00046432"/>
    </source>
</evidence>
<dbReference type="PANTHER" id="PTHR10233">
    <property type="entry name" value="TRANSLATION INITIATION FACTOR EIF-2B"/>
    <property type="match status" value="1"/>
</dbReference>
<feature type="compositionally biased region" description="Pro residues" evidence="6">
    <location>
        <begin position="60"/>
        <end position="71"/>
    </location>
</feature>
<feature type="compositionally biased region" description="Basic and acidic residues" evidence="6">
    <location>
        <begin position="199"/>
        <end position="212"/>
    </location>
</feature>
<organism evidence="7 8">
    <name type="scientific">Musa troglodytarum</name>
    <name type="common">fe'i banana</name>
    <dbReference type="NCBI Taxonomy" id="320322"/>
    <lineage>
        <taxon>Eukaryota</taxon>
        <taxon>Viridiplantae</taxon>
        <taxon>Streptophyta</taxon>
        <taxon>Embryophyta</taxon>
        <taxon>Tracheophyta</taxon>
        <taxon>Spermatophyta</taxon>
        <taxon>Magnoliopsida</taxon>
        <taxon>Liliopsida</taxon>
        <taxon>Zingiberales</taxon>
        <taxon>Musaceae</taxon>
        <taxon>Musa</taxon>
    </lineage>
</organism>
<evidence type="ECO:0000256" key="2">
    <source>
        <dbReference type="ARBA" id="ARBA00022490"/>
    </source>
</evidence>
<feature type="compositionally biased region" description="Basic and acidic residues" evidence="6">
    <location>
        <begin position="269"/>
        <end position="292"/>
    </location>
</feature>
<evidence type="ECO:0000256" key="1">
    <source>
        <dbReference type="ARBA" id="ARBA00004514"/>
    </source>
</evidence>
<accession>A0A9E7GVU3</accession>
<feature type="compositionally biased region" description="Basic and acidic residues" evidence="6">
    <location>
        <begin position="1"/>
        <end position="15"/>
    </location>
</feature>